<dbReference type="OrthoDB" id="6629375at2759"/>
<accession>A0A6G0TL04</accession>
<sequence length="254" mass="27575">MHKISLFLLWPEDLRRDDVLLFITDAAPYMVKAARSLDIFYTNMIHLTCLAHGLHRIAEEIRKHFPKVDNLISNGKKIFLKALSRVLFFKTELPDIPLPSQPIITRWGTWLEAAIYYSDHFQDFSRVVNMFDKNEAISIQITQRIESVKSSGEVSIGSSAAVGVGSSGEVDIGSSAAVGIGSSGEVDIGSSAAVGVGSFAAIGMGSSSTVGIASTAVVDVRPSTSGGYVGHHTVAQVRNEVRRIRTSEKRARKQ</sequence>
<dbReference type="Proteomes" id="UP000475862">
    <property type="component" value="Unassembled WGS sequence"/>
</dbReference>
<keyword evidence="3" id="KW-1185">Reference proteome</keyword>
<feature type="domain" description="DUF659" evidence="1">
    <location>
        <begin position="17"/>
        <end position="78"/>
    </location>
</feature>
<organism evidence="2 3">
    <name type="scientific">Aphis glycines</name>
    <name type="common">Soybean aphid</name>
    <dbReference type="NCBI Taxonomy" id="307491"/>
    <lineage>
        <taxon>Eukaryota</taxon>
        <taxon>Metazoa</taxon>
        <taxon>Ecdysozoa</taxon>
        <taxon>Arthropoda</taxon>
        <taxon>Hexapoda</taxon>
        <taxon>Insecta</taxon>
        <taxon>Pterygota</taxon>
        <taxon>Neoptera</taxon>
        <taxon>Paraneoptera</taxon>
        <taxon>Hemiptera</taxon>
        <taxon>Sternorrhyncha</taxon>
        <taxon>Aphidomorpha</taxon>
        <taxon>Aphidoidea</taxon>
        <taxon>Aphididae</taxon>
        <taxon>Aphidini</taxon>
        <taxon>Aphis</taxon>
        <taxon>Aphis</taxon>
    </lineage>
</organism>
<evidence type="ECO:0000313" key="2">
    <source>
        <dbReference type="EMBL" id="KAE9534788.1"/>
    </source>
</evidence>
<protein>
    <recommendedName>
        <fullName evidence="1">DUF659 domain-containing protein</fullName>
    </recommendedName>
</protein>
<reference evidence="2 3" key="1">
    <citation type="submission" date="2019-08" db="EMBL/GenBank/DDBJ databases">
        <title>The genome of the soybean aphid Biotype 1, its phylome, world population structure and adaptation to the North American continent.</title>
        <authorList>
            <person name="Giordano R."/>
            <person name="Donthu R.K."/>
            <person name="Hernandez A.G."/>
            <person name="Wright C.L."/>
            <person name="Zimin A.V."/>
        </authorList>
    </citation>
    <scope>NUCLEOTIDE SEQUENCE [LARGE SCALE GENOMIC DNA]</scope>
    <source>
        <tissue evidence="2">Whole aphids</tissue>
    </source>
</reference>
<comment type="caution">
    <text evidence="2">The sequence shown here is derived from an EMBL/GenBank/DDBJ whole genome shotgun (WGS) entry which is preliminary data.</text>
</comment>
<dbReference type="AlphaFoldDB" id="A0A6G0TL04"/>
<evidence type="ECO:0000259" key="1">
    <source>
        <dbReference type="Pfam" id="PF04937"/>
    </source>
</evidence>
<dbReference type="EMBL" id="VYZN01000027">
    <property type="protein sequence ID" value="KAE9534788.1"/>
    <property type="molecule type" value="Genomic_DNA"/>
</dbReference>
<dbReference type="InterPro" id="IPR012337">
    <property type="entry name" value="RNaseH-like_sf"/>
</dbReference>
<evidence type="ECO:0000313" key="3">
    <source>
        <dbReference type="Proteomes" id="UP000475862"/>
    </source>
</evidence>
<dbReference type="Pfam" id="PF04937">
    <property type="entry name" value="DUF659"/>
    <property type="match status" value="1"/>
</dbReference>
<proteinExistence type="predicted"/>
<name>A0A6G0TL04_APHGL</name>
<dbReference type="InterPro" id="IPR007021">
    <property type="entry name" value="DUF659"/>
</dbReference>
<dbReference type="SUPFAM" id="SSF53098">
    <property type="entry name" value="Ribonuclease H-like"/>
    <property type="match status" value="1"/>
</dbReference>
<gene>
    <name evidence="2" type="ORF">AGLY_008080</name>
</gene>